<feature type="repeat" description="ANK" evidence="3">
    <location>
        <begin position="454"/>
        <end position="475"/>
    </location>
</feature>
<dbReference type="Pfam" id="PF07525">
    <property type="entry name" value="SOCS_box"/>
    <property type="match status" value="1"/>
</dbReference>
<feature type="repeat" description="ANK" evidence="3">
    <location>
        <begin position="180"/>
        <end position="212"/>
    </location>
</feature>
<dbReference type="EMBL" id="KQ417377">
    <property type="protein sequence ID" value="KOF92173.1"/>
    <property type="molecule type" value="Genomic_DNA"/>
</dbReference>
<dbReference type="CDD" id="cd03716">
    <property type="entry name" value="SOCS_ASB_like"/>
    <property type="match status" value="1"/>
</dbReference>
<dbReference type="Pfam" id="PF12796">
    <property type="entry name" value="Ank_2"/>
    <property type="match status" value="5"/>
</dbReference>
<feature type="repeat" description="ANK" evidence="3">
    <location>
        <begin position="486"/>
        <end position="518"/>
    </location>
</feature>
<dbReference type="AlphaFoldDB" id="A0A0L8HSD7"/>
<feature type="repeat" description="ANK" evidence="3">
    <location>
        <begin position="213"/>
        <end position="245"/>
    </location>
</feature>
<evidence type="ECO:0000259" key="4">
    <source>
        <dbReference type="Pfam" id="PF07525"/>
    </source>
</evidence>
<accession>A0A0L8HSD7</accession>
<evidence type="ECO:0000256" key="2">
    <source>
        <dbReference type="ARBA" id="ARBA00023043"/>
    </source>
</evidence>
<dbReference type="InterPro" id="IPR001496">
    <property type="entry name" value="SOCS_box"/>
</dbReference>
<dbReference type="PANTHER" id="PTHR24123">
    <property type="entry name" value="ANKYRIN REPEAT-CONTAINING"/>
    <property type="match status" value="1"/>
</dbReference>
<dbReference type="InterPro" id="IPR036770">
    <property type="entry name" value="Ankyrin_rpt-contain_sf"/>
</dbReference>
<proteinExistence type="predicted"/>
<feature type="repeat" description="ANK" evidence="3">
    <location>
        <begin position="114"/>
        <end position="146"/>
    </location>
</feature>
<evidence type="ECO:0000256" key="1">
    <source>
        <dbReference type="ARBA" id="ARBA00022737"/>
    </source>
</evidence>
<dbReference type="OrthoDB" id="6059310at2759"/>
<dbReference type="Gene3D" id="1.25.40.20">
    <property type="entry name" value="Ankyrin repeat-containing domain"/>
    <property type="match status" value="4"/>
</dbReference>
<dbReference type="PANTHER" id="PTHR24123:SF33">
    <property type="entry name" value="PROTEIN HOS4"/>
    <property type="match status" value="1"/>
</dbReference>
<feature type="repeat" description="ANK" evidence="3">
    <location>
        <begin position="48"/>
        <end position="80"/>
    </location>
</feature>
<dbReference type="SMART" id="SM00248">
    <property type="entry name" value="ANK"/>
    <property type="match status" value="16"/>
</dbReference>
<dbReference type="InterPro" id="IPR002110">
    <property type="entry name" value="Ankyrin_rpt"/>
</dbReference>
<dbReference type="PRINTS" id="PR01415">
    <property type="entry name" value="ANKYRIN"/>
</dbReference>
<keyword evidence="1" id="KW-0677">Repeat</keyword>
<dbReference type="SUPFAM" id="SSF48403">
    <property type="entry name" value="Ankyrin repeat"/>
    <property type="match status" value="3"/>
</dbReference>
<sequence length="691" mass="77042">MRKRKQDYRLRRQKRQQIRQLIDAIESNDLNSVFNLCNSVLDINFPYRRKTPLEVAVELGHVQICCALLQKGADVNRCNQGLNNLLNIACQKGYIKVAEVLIMNSADIDSRNEHGATPLHSAVLNGFVQVASMLLNNGCDVDIPNDQVETPLMTAVRTNNLQMVDLLLNHNCLVDAHNFQMITALMIATGCGYLDIVGRLLIGGADINRRDRYGCTALFYAVSEGYRDVVKLLLSSGSDADIKTVKKLTCLTEAIRKNHIDVAMCLLDYGCNVNMCDRQGASPILVAISQLTVYFGQQENPRSLVNRFIELKCDVNLADNSGIRPLYQSAMGGDFELSKLLLENGADINAVDGNGDTVLHAAAYGNSFDLVKLFIELGCDINKQNDKGETVLWPTISSSNFQITEYLVKHGADINLQEKTEKMTPLHIAIAAHNIKAVRFFIESGCELNKCNTNGQTPLLLACEKGDDEVVEMLLAQPRCKRNCSSSIAPLHIAVEYGHLAVVKKLVEGGWNINQMNNVGQTPVQLACSLDSMNMVKLLLMYGCDLNAHTSFPLLLQLEADDDDSPFFVQEPFYSVTVNKNIDMIKLLIKCYQNIPTKTVKTIETLINTSSVISSLFTKDMKIQIAELMQKAHKYPRSLMEICRVVIRHQLGVNPRAKLDTIEKLAPSHKDYICMVEELKIDSPHIYKTGW</sequence>
<dbReference type="STRING" id="37653.A0A0L8HSD7"/>
<organism evidence="5">
    <name type="scientific">Octopus bimaculoides</name>
    <name type="common">California two-spotted octopus</name>
    <dbReference type="NCBI Taxonomy" id="37653"/>
    <lineage>
        <taxon>Eukaryota</taxon>
        <taxon>Metazoa</taxon>
        <taxon>Spiralia</taxon>
        <taxon>Lophotrochozoa</taxon>
        <taxon>Mollusca</taxon>
        <taxon>Cephalopoda</taxon>
        <taxon>Coleoidea</taxon>
        <taxon>Octopodiformes</taxon>
        <taxon>Octopoda</taxon>
        <taxon>Incirrata</taxon>
        <taxon>Octopodidae</taxon>
        <taxon>Octopus</taxon>
    </lineage>
</organism>
<feature type="repeat" description="ANK" evidence="3">
    <location>
        <begin position="321"/>
        <end position="353"/>
    </location>
</feature>
<evidence type="ECO:0000313" key="5">
    <source>
        <dbReference type="EMBL" id="KOF92173.1"/>
    </source>
</evidence>
<feature type="repeat" description="ANK" evidence="3">
    <location>
        <begin position="147"/>
        <end position="179"/>
    </location>
</feature>
<feature type="repeat" description="ANK" evidence="3">
    <location>
        <begin position="519"/>
        <end position="551"/>
    </location>
</feature>
<protein>
    <recommendedName>
        <fullName evidence="4">SOCS box domain-containing protein</fullName>
    </recommendedName>
</protein>
<dbReference type="PROSITE" id="PS50297">
    <property type="entry name" value="ANK_REP_REGION"/>
    <property type="match status" value="9"/>
</dbReference>
<reference evidence="5" key="1">
    <citation type="submission" date="2015-07" db="EMBL/GenBank/DDBJ databases">
        <title>MeaNS - Measles Nucleotide Surveillance Program.</title>
        <authorList>
            <person name="Tran T."/>
            <person name="Druce J."/>
        </authorList>
    </citation>
    <scope>NUCLEOTIDE SEQUENCE</scope>
    <source>
        <strain evidence="5">UCB-OBI-ISO-001</strain>
        <tissue evidence="5">Gonad</tissue>
    </source>
</reference>
<name>A0A0L8HSD7_OCTBM</name>
<dbReference type="Pfam" id="PF00023">
    <property type="entry name" value="Ank"/>
    <property type="match status" value="2"/>
</dbReference>
<dbReference type="PROSITE" id="PS50088">
    <property type="entry name" value="ANK_REPEAT"/>
    <property type="match status" value="13"/>
</dbReference>
<feature type="domain" description="SOCS box" evidence="4">
    <location>
        <begin position="636"/>
        <end position="665"/>
    </location>
</feature>
<evidence type="ECO:0000256" key="3">
    <source>
        <dbReference type="PROSITE-ProRule" id="PRU00023"/>
    </source>
</evidence>
<keyword evidence="2 3" id="KW-0040">ANK repeat</keyword>
<feature type="repeat" description="ANK" evidence="3">
    <location>
        <begin position="354"/>
        <end position="386"/>
    </location>
</feature>
<feature type="repeat" description="ANK" evidence="3">
    <location>
        <begin position="387"/>
        <end position="419"/>
    </location>
</feature>
<feature type="repeat" description="ANK" evidence="3">
    <location>
        <begin position="421"/>
        <end position="453"/>
    </location>
</feature>
<gene>
    <name evidence="5" type="ORF">OCBIM_22007078mg</name>
</gene>
<dbReference type="InterPro" id="IPR051165">
    <property type="entry name" value="Multifunctional_ANK_Repeat"/>
</dbReference>
<feature type="repeat" description="ANK" evidence="3">
    <location>
        <begin position="86"/>
        <end position="113"/>
    </location>
</feature>